<organism evidence="3 4">
    <name type="scientific">Cichlidogyrus casuarinus</name>
    <dbReference type="NCBI Taxonomy" id="1844966"/>
    <lineage>
        <taxon>Eukaryota</taxon>
        <taxon>Metazoa</taxon>
        <taxon>Spiralia</taxon>
        <taxon>Lophotrochozoa</taxon>
        <taxon>Platyhelminthes</taxon>
        <taxon>Monogenea</taxon>
        <taxon>Monopisthocotylea</taxon>
        <taxon>Dactylogyridea</taxon>
        <taxon>Ancyrocephalidae</taxon>
        <taxon>Cichlidogyrus</taxon>
    </lineage>
</organism>
<dbReference type="AlphaFoldDB" id="A0ABD2PR24"/>
<keyword evidence="1" id="KW-0472">Membrane</keyword>
<reference evidence="3 4" key="1">
    <citation type="submission" date="2024-11" db="EMBL/GenBank/DDBJ databases">
        <title>Adaptive evolution of stress response genes in parasites aligns with host niche diversity.</title>
        <authorList>
            <person name="Hahn C."/>
            <person name="Resl P."/>
        </authorList>
    </citation>
    <scope>NUCLEOTIDE SEQUENCE [LARGE SCALE GENOMIC DNA]</scope>
    <source>
        <strain evidence="3">EGGRZ-B1_66</strain>
        <tissue evidence="3">Body</tissue>
    </source>
</reference>
<accession>A0ABD2PR24</accession>
<dbReference type="PROSITE" id="PS51186">
    <property type="entry name" value="GNAT"/>
    <property type="match status" value="1"/>
</dbReference>
<dbReference type="CDD" id="cd04301">
    <property type="entry name" value="NAT_SF"/>
    <property type="match status" value="1"/>
</dbReference>
<gene>
    <name evidence="3" type="ORF">Ciccas_012555</name>
</gene>
<evidence type="ECO:0000256" key="1">
    <source>
        <dbReference type="SAM" id="Phobius"/>
    </source>
</evidence>
<dbReference type="InterPro" id="IPR016181">
    <property type="entry name" value="Acyl_CoA_acyltransferase"/>
</dbReference>
<dbReference type="SUPFAM" id="SSF55729">
    <property type="entry name" value="Acyl-CoA N-acyltransferases (Nat)"/>
    <property type="match status" value="1"/>
</dbReference>
<feature type="domain" description="N-acetyltransferase" evidence="2">
    <location>
        <begin position="27"/>
        <end position="202"/>
    </location>
</feature>
<dbReference type="Pfam" id="PF00583">
    <property type="entry name" value="Acetyltransf_1"/>
    <property type="match status" value="1"/>
</dbReference>
<keyword evidence="4" id="KW-1185">Reference proteome</keyword>
<dbReference type="EMBL" id="JBJKFK010004544">
    <property type="protein sequence ID" value="KAL3308906.1"/>
    <property type="molecule type" value="Genomic_DNA"/>
</dbReference>
<proteinExistence type="predicted"/>
<name>A0ABD2PR24_9PLAT</name>
<evidence type="ECO:0000313" key="4">
    <source>
        <dbReference type="Proteomes" id="UP001626550"/>
    </source>
</evidence>
<keyword evidence="1" id="KW-0812">Transmembrane</keyword>
<comment type="caution">
    <text evidence="3">The sequence shown here is derived from an EMBL/GenBank/DDBJ whole genome shotgun (WGS) entry which is preliminary data.</text>
</comment>
<dbReference type="InterPro" id="IPR000182">
    <property type="entry name" value="GNAT_dom"/>
</dbReference>
<protein>
    <recommendedName>
        <fullName evidence="2">N-acetyltransferase domain-containing protein</fullName>
    </recommendedName>
</protein>
<evidence type="ECO:0000313" key="3">
    <source>
        <dbReference type="EMBL" id="KAL3308906.1"/>
    </source>
</evidence>
<evidence type="ECO:0000259" key="2">
    <source>
        <dbReference type="PROSITE" id="PS51186"/>
    </source>
</evidence>
<sequence>MATAVITGSFIRGRLSFEFIPVFVQFAIIYRYIGGRLTMKELFGKEADYRNKNYWIENEDERIFLVAYDETNGVNERKLVGFVGLTKFSDVWFKKEDYEDDDEVGKRIRPQEIGEYKRFLVMDSYQRCGIGKILMDCAEKFARKRFRHKCIYLNTFSGLQSGIEFYRKNGFQVLESRRVKLFPIKFRLFDFGYHYFYLIPIKKML</sequence>
<keyword evidence="1" id="KW-1133">Transmembrane helix</keyword>
<feature type="transmembrane region" description="Helical" evidence="1">
    <location>
        <begin position="15"/>
        <end position="33"/>
    </location>
</feature>
<dbReference type="Proteomes" id="UP001626550">
    <property type="component" value="Unassembled WGS sequence"/>
</dbReference>
<dbReference type="Gene3D" id="3.40.630.30">
    <property type="match status" value="1"/>
</dbReference>